<proteinExistence type="predicted"/>
<dbReference type="NCBIfam" id="TIGR01493">
    <property type="entry name" value="HAD-SF-IA-v2"/>
    <property type="match status" value="1"/>
</dbReference>
<evidence type="ECO:0000313" key="2">
    <source>
        <dbReference type="EMBL" id="WXA90326.1"/>
    </source>
</evidence>
<evidence type="ECO:0000256" key="1">
    <source>
        <dbReference type="ARBA" id="ARBA00022801"/>
    </source>
</evidence>
<dbReference type="Pfam" id="PF00702">
    <property type="entry name" value="Hydrolase"/>
    <property type="match status" value="1"/>
</dbReference>
<name>A0ABZ2JVC8_9BACT</name>
<keyword evidence="3" id="KW-1185">Reference proteome</keyword>
<reference evidence="2 3" key="1">
    <citation type="submission" date="2021-12" db="EMBL/GenBank/DDBJ databases">
        <title>Discovery of the Pendulisporaceae a myxobacterial family with distinct sporulation behavior and unique specialized metabolism.</title>
        <authorList>
            <person name="Garcia R."/>
            <person name="Popoff A."/>
            <person name="Bader C.D."/>
            <person name="Loehr J."/>
            <person name="Walesch S."/>
            <person name="Walt C."/>
            <person name="Boldt J."/>
            <person name="Bunk B."/>
            <person name="Haeckl F.J.F.P.J."/>
            <person name="Gunesch A.P."/>
            <person name="Birkelbach J."/>
            <person name="Nuebel U."/>
            <person name="Pietschmann T."/>
            <person name="Bach T."/>
            <person name="Mueller R."/>
        </authorList>
    </citation>
    <scope>NUCLEOTIDE SEQUENCE [LARGE SCALE GENOMIC DNA]</scope>
    <source>
        <strain evidence="2 3">MSr12523</strain>
    </source>
</reference>
<dbReference type="PRINTS" id="PR00413">
    <property type="entry name" value="HADHALOGNASE"/>
</dbReference>
<dbReference type="InterPro" id="IPR023198">
    <property type="entry name" value="PGP-like_dom2"/>
</dbReference>
<dbReference type="GO" id="GO:0016787">
    <property type="term" value="F:hydrolase activity"/>
    <property type="evidence" value="ECO:0007669"/>
    <property type="project" value="UniProtKB-KW"/>
</dbReference>
<dbReference type="InterPro" id="IPR051540">
    <property type="entry name" value="S-2-haloacid_dehalogenase"/>
</dbReference>
<organism evidence="2 3">
    <name type="scientific">Pendulispora brunnea</name>
    <dbReference type="NCBI Taxonomy" id="2905690"/>
    <lineage>
        <taxon>Bacteria</taxon>
        <taxon>Pseudomonadati</taxon>
        <taxon>Myxococcota</taxon>
        <taxon>Myxococcia</taxon>
        <taxon>Myxococcales</taxon>
        <taxon>Sorangiineae</taxon>
        <taxon>Pendulisporaceae</taxon>
        <taxon>Pendulispora</taxon>
    </lineage>
</organism>
<sequence length="218" mass="23667">MRPPTGKAILFDLLTALLDSWTAWNQAAGNEAAGRRWRARYLELTYACGPYRPYEELVREAGRDIGLNPGAADRLEFGWPDLQPWSGATEAVLALATSHPLGIVTNCSTRLGRLAAKCIPVDWQVIVTAEEAGYYKPHPRPYELALKQLGVSATHALFVAGSGYDLFGTTAVGLPTYWHNRVGLPLPHDAPAPDVEARDLTGLATWVNAHGAAQSVPR</sequence>
<dbReference type="InterPro" id="IPR023214">
    <property type="entry name" value="HAD_sf"/>
</dbReference>
<evidence type="ECO:0000313" key="3">
    <source>
        <dbReference type="Proteomes" id="UP001379533"/>
    </source>
</evidence>
<dbReference type="RefSeq" id="WP_394840938.1">
    <property type="nucleotide sequence ID" value="NZ_CP089982.1"/>
</dbReference>
<dbReference type="InterPro" id="IPR006439">
    <property type="entry name" value="HAD-SF_hydro_IA"/>
</dbReference>
<dbReference type="Gene3D" id="3.40.50.1000">
    <property type="entry name" value="HAD superfamily/HAD-like"/>
    <property type="match status" value="1"/>
</dbReference>
<gene>
    <name evidence="2" type="ORF">LZC95_28170</name>
</gene>
<protein>
    <submittedName>
        <fullName evidence="2">HAD-IA family hydrolase</fullName>
    </submittedName>
</protein>
<dbReference type="PANTHER" id="PTHR43316">
    <property type="entry name" value="HYDROLASE, HALOACID DELAHOGENASE-RELATED"/>
    <property type="match status" value="1"/>
</dbReference>
<dbReference type="SUPFAM" id="SSF56784">
    <property type="entry name" value="HAD-like"/>
    <property type="match status" value="1"/>
</dbReference>
<dbReference type="Proteomes" id="UP001379533">
    <property type="component" value="Chromosome"/>
</dbReference>
<dbReference type="EMBL" id="CP089982">
    <property type="protein sequence ID" value="WXA90326.1"/>
    <property type="molecule type" value="Genomic_DNA"/>
</dbReference>
<dbReference type="InterPro" id="IPR036412">
    <property type="entry name" value="HAD-like_sf"/>
</dbReference>
<dbReference type="Gene3D" id="1.10.150.240">
    <property type="entry name" value="Putative phosphatase, domain 2"/>
    <property type="match status" value="1"/>
</dbReference>
<dbReference type="PANTHER" id="PTHR43316:SF3">
    <property type="entry name" value="HALOACID DEHALOGENASE, TYPE II (AFU_ORTHOLOGUE AFUA_2G07750)-RELATED"/>
    <property type="match status" value="1"/>
</dbReference>
<accession>A0ABZ2JVC8</accession>
<keyword evidence="1 2" id="KW-0378">Hydrolase</keyword>